<protein>
    <submittedName>
        <fullName evidence="2">Uncharacterized protein</fullName>
    </submittedName>
</protein>
<keyword evidence="1" id="KW-0472">Membrane</keyword>
<accession>A0A1Z1MRJ2</accession>
<name>A0A1Z1MRJ2_9FLOR</name>
<feature type="transmembrane region" description="Helical" evidence="1">
    <location>
        <begin position="76"/>
        <end position="99"/>
    </location>
</feature>
<keyword evidence="2" id="KW-0934">Plastid</keyword>
<organism evidence="2">
    <name type="scientific">Taenioma perpusillum</name>
    <dbReference type="NCBI Taxonomy" id="210852"/>
    <lineage>
        <taxon>Eukaryota</taxon>
        <taxon>Rhodophyta</taxon>
        <taxon>Florideophyceae</taxon>
        <taxon>Rhodymeniophycidae</taxon>
        <taxon>Ceramiales</taxon>
        <taxon>Delesseriaceae</taxon>
        <taxon>Taenioma</taxon>
    </lineage>
</organism>
<sequence>MSLSHLSLYRQYLQSPYTIFHEIKINIKLMTVFIILLSLPYINTSQLISLFFILLLKCILFFYISKKKKSWHKKKIFFILLLYYILNSLYFKKYIYQYIKNYKKFFIITFFSKLILIHLIYFIIISILHLTTSYEYTLLYISKIIHSVFNYLFKDNYLITLLLYSSQLLERIIFNLNLVYTISKIKHYNIIQSKYMIYIIYKVIYHFMISTFNEIIYISKILWNRGLDIKINNLNNLV</sequence>
<proteinExistence type="predicted"/>
<feature type="transmembrane region" description="Helical" evidence="1">
    <location>
        <begin position="195"/>
        <end position="218"/>
    </location>
</feature>
<keyword evidence="2" id="KW-0150">Chloroplast</keyword>
<keyword evidence="1" id="KW-1133">Transmembrane helix</keyword>
<keyword evidence="1" id="KW-0812">Transmembrane</keyword>
<dbReference type="EMBL" id="MF101452">
    <property type="protein sequence ID" value="ARW68489.1"/>
    <property type="molecule type" value="Genomic_DNA"/>
</dbReference>
<evidence type="ECO:0000313" key="2">
    <source>
        <dbReference type="EMBL" id="ARW68489.1"/>
    </source>
</evidence>
<reference evidence="2" key="1">
    <citation type="journal article" date="2017" name="J. Phycol.">
        <title>Analysis of chloroplast genomes and a supermatrix inform reclassification of the Rhodomelaceae (Rhodophyta).</title>
        <authorList>
            <person name="Diaz-Tapia P."/>
            <person name="Maggs C.A."/>
            <person name="West J.A."/>
            <person name="Verbruggen H."/>
        </authorList>
    </citation>
    <scope>NUCLEOTIDE SEQUENCE</scope>
    <source>
        <strain evidence="2">PD1676</strain>
    </source>
</reference>
<dbReference type="RefSeq" id="YP_009399092.1">
    <property type="nucleotide sequence ID" value="NC_035295.1"/>
</dbReference>
<dbReference type="GeneID" id="33361733"/>
<geneLocation type="chloroplast" evidence="2"/>
<gene>
    <name evidence="2" type="primary">ConsOrf4</name>
</gene>
<feature type="transmembrane region" description="Helical" evidence="1">
    <location>
        <begin position="48"/>
        <end position="64"/>
    </location>
</feature>
<feature type="transmembrane region" description="Helical" evidence="1">
    <location>
        <begin position="25"/>
        <end position="42"/>
    </location>
</feature>
<dbReference type="AlphaFoldDB" id="A0A1Z1MRJ2"/>
<feature type="transmembrane region" description="Helical" evidence="1">
    <location>
        <begin position="105"/>
        <end position="124"/>
    </location>
</feature>
<evidence type="ECO:0000256" key="1">
    <source>
        <dbReference type="SAM" id="Phobius"/>
    </source>
</evidence>